<keyword evidence="7" id="KW-0539">Nucleus</keyword>
<dbReference type="GO" id="GO:0006281">
    <property type="term" value="P:DNA repair"/>
    <property type="evidence" value="ECO:0007669"/>
    <property type="project" value="UniProtKB-KW"/>
</dbReference>
<dbReference type="GO" id="GO:0003682">
    <property type="term" value="F:chromatin binding"/>
    <property type="evidence" value="ECO:0007669"/>
    <property type="project" value="TreeGrafter"/>
</dbReference>
<keyword evidence="4" id="KW-0963">Cytoplasm</keyword>
<keyword evidence="6" id="KW-0234">DNA repair</keyword>
<reference evidence="12 13" key="1">
    <citation type="submission" date="2015-07" db="EMBL/GenBank/DDBJ databases">
        <title>The genome of Habropoda laboriosa.</title>
        <authorList>
            <person name="Pan H."/>
            <person name="Kapheim K."/>
        </authorList>
    </citation>
    <scope>NUCLEOTIDE SEQUENCE [LARGE SCALE GENOMIC DNA]</scope>
    <source>
        <strain evidence="12">0110345459</strain>
    </source>
</reference>
<dbReference type="Pfam" id="PF15715">
    <property type="entry name" value="PAF"/>
    <property type="match status" value="1"/>
</dbReference>
<evidence type="ECO:0000256" key="10">
    <source>
        <dbReference type="SAM" id="MobiDB-lite"/>
    </source>
</evidence>
<evidence type="ECO:0000256" key="8">
    <source>
        <dbReference type="ARBA" id="ARBA00030014"/>
    </source>
</evidence>
<sequence>MVRTKADRVPVKAVGSKAPRKLAKTATPVKKTSSSKGKSSGGNAYHPRETPEWQKPITCFLNQNSLTESTNSSEMQEGRNEGTSKETRNESD</sequence>
<keyword evidence="5" id="KW-0227">DNA damage</keyword>
<keyword evidence="13" id="KW-1185">Reference proteome</keyword>
<evidence type="ECO:0000256" key="3">
    <source>
        <dbReference type="ARBA" id="ARBA00013777"/>
    </source>
</evidence>
<evidence type="ECO:0000256" key="9">
    <source>
        <dbReference type="ARBA" id="ARBA00031186"/>
    </source>
</evidence>
<dbReference type="InterPro" id="IPR040444">
    <property type="entry name" value="PCNA-AF"/>
</dbReference>
<protein>
    <recommendedName>
        <fullName evidence="3">PCNA-associated factor</fullName>
    </recommendedName>
    <alternativeName>
        <fullName evidence="8">PCNA-associated factor of 15 kDa</fullName>
    </alternativeName>
    <alternativeName>
        <fullName evidence="9">PCNA-clamp-associated factor</fullName>
    </alternativeName>
</protein>
<dbReference type="InterPro" id="IPR031444">
    <property type="entry name" value="PCNA-AF_dom"/>
</dbReference>
<accession>A0A0L7QU15</accession>
<evidence type="ECO:0000256" key="1">
    <source>
        <dbReference type="ARBA" id="ARBA00004123"/>
    </source>
</evidence>
<feature type="compositionally biased region" description="Low complexity" evidence="10">
    <location>
        <begin position="30"/>
        <end position="42"/>
    </location>
</feature>
<evidence type="ECO:0000313" key="12">
    <source>
        <dbReference type="EMBL" id="KOC62115.1"/>
    </source>
</evidence>
<dbReference type="GO" id="GO:0005634">
    <property type="term" value="C:nucleus"/>
    <property type="evidence" value="ECO:0007669"/>
    <property type="project" value="UniProtKB-SubCell"/>
</dbReference>
<evidence type="ECO:0000256" key="7">
    <source>
        <dbReference type="ARBA" id="ARBA00023242"/>
    </source>
</evidence>
<comment type="subcellular location">
    <subcellularLocation>
        <location evidence="2">Cytoplasm</location>
        <location evidence="2">Perinuclear region</location>
    </subcellularLocation>
    <subcellularLocation>
        <location evidence="1">Nucleus</location>
    </subcellularLocation>
</comment>
<feature type="compositionally biased region" description="Basic and acidic residues" evidence="10">
    <location>
        <begin position="1"/>
        <end position="10"/>
    </location>
</feature>
<evidence type="ECO:0000256" key="2">
    <source>
        <dbReference type="ARBA" id="ARBA00004556"/>
    </source>
</evidence>
<dbReference type="GO" id="GO:0051726">
    <property type="term" value="P:regulation of cell cycle"/>
    <property type="evidence" value="ECO:0007669"/>
    <property type="project" value="InterPro"/>
</dbReference>
<feature type="domain" description="PCNA-associated factor histone-like" evidence="11">
    <location>
        <begin position="1"/>
        <end position="89"/>
    </location>
</feature>
<evidence type="ECO:0000313" key="13">
    <source>
        <dbReference type="Proteomes" id="UP000053825"/>
    </source>
</evidence>
<name>A0A0L7QU15_9HYME</name>
<gene>
    <name evidence="12" type="ORF">WH47_05207</name>
</gene>
<dbReference type="AlphaFoldDB" id="A0A0L7QU15"/>
<proteinExistence type="predicted"/>
<dbReference type="PANTHER" id="PTHR15679">
    <property type="entry name" value="PCNA-ASSOCIATED FACTOR"/>
    <property type="match status" value="1"/>
</dbReference>
<evidence type="ECO:0000259" key="11">
    <source>
        <dbReference type="Pfam" id="PF15715"/>
    </source>
</evidence>
<dbReference type="STRING" id="597456.A0A0L7QU15"/>
<dbReference type="Proteomes" id="UP000053825">
    <property type="component" value="Unassembled WGS sequence"/>
</dbReference>
<dbReference type="GO" id="GO:0048471">
    <property type="term" value="C:perinuclear region of cytoplasm"/>
    <property type="evidence" value="ECO:0007669"/>
    <property type="project" value="UniProtKB-SubCell"/>
</dbReference>
<feature type="compositionally biased region" description="Polar residues" evidence="10">
    <location>
        <begin position="60"/>
        <end position="75"/>
    </location>
</feature>
<dbReference type="PANTHER" id="PTHR15679:SF8">
    <property type="entry name" value="PCNA-ASSOCIATED FACTOR"/>
    <property type="match status" value="1"/>
</dbReference>
<evidence type="ECO:0000256" key="6">
    <source>
        <dbReference type="ARBA" id="ARBA00023204"/>
    </source>
</evidence>
<evidence type="ECO:0000256" key="5">
    <source>
        <dbReference type="ARBA" id="ARBA00022763"/>
    </source>
</evidence>
<dbReference type="GO" id="GO:0019985">
    <property type="term" value="P:translesion synthesis"/>
    <property type="evidence" value="ECO:0007669"/>
    <property type="project" value="TreeGrafter"/>
</dbReference>
<evidence type="ECO:0000256" key="4">
    <source>
        <dbReference type="ARBA" id="ARBA00022490"/>
    </source>
</evidence>
<dbReference type="EMBL" id="KQ414736">
    <property type="protein sequence ID" value="KOC62115.1"/>
    <property type="molecule type" value="Genomic_DNA"/>
</dbReference>
<feature type="compositionally biased region" description="Basic and acidic residues" evidence="10">
    <location>
        <begin position="76"/>
        <end position="92"/>
    </location>
</feature>
<organism evidence="12 13">
    <name type="scientific">Habropoda laboriosa</name>
    <dbReference type="NCBI Taxonomy" id="597456"/>
    <lineage>
        <taxon>Eukaryota</taxon>
        <taxon>Metazoa</taxon>
        <taxon>Ecdysozoa</taxon>
        <taxon>Arthropoda</taxon>
        <taxon>Hexapoda</taxon>
        <taxon>Insecta</taxon>
        <taxon>Pterygota</taxon>
        <taxon>Neoptera</taxon>
        <taxon>Endopterygota</taxon>
        <taxon>Hymenoptera</taxon>
        <taxon>Apocrita</taxon>
        <taxon>Aculeata</taxon>
        <taxon>Apoidea</taxon>
        <taxon>Anthophila</taxon>
        <taxon>Apidae</taxon>
        <taxon>Habropoda</taxon>
    </lineage>
</organism>
<feature type="region of interest" description="Disordered" evidence="10">
    <location>
        <begin position="1"/>
        <end position="92"/>
    </location>
</feature>
<dbReference type="OrthoDB" id="7479084at2759"/>